<dbReference type="SMART" id="SM00091">
    <property type="entry name" value="PAS"/>
    <property type="match status" value="1"/>
</dbReference>
<feature type="region of interest" description="Disordered" evidence="1">
    <location>
        <begin position="1"/>
        <end position="20"/>
    </location>
</feature>
<dbReference type="Pfam" id="PF00989">
    <property type="entry name" value="PAS"/>
    <property type="match status" value="1"/>
</dbReference>
<dbReference type="CDD" id="cd00130">
    <property type="entry name" value="PAS"/>
    <property type="match status" value="1"/>
</dbReference>
<gene>
    <name evidence="4" type="ORF">GF339_18290</name>
</gene>
<feature type="domain" description="Guanylate cyclase" evidence="3">
    <location>
        <begin position="181"/>
        <end position="238"/>
    </location>
</feature>
<dbReference type="GO" id="GO:0006355">
    <property type="term" value="P:regulation of DNA-templated transcription"/>
    <property type="evidence" value="ECO:0007669"/>
    <property type="project" value="InterPro"/>
</dbReference>
<dbReference type="InterPro" id="IPR013767">
    <property type="entry name" value="PAS_fold"/>
</dbReference>
<dbReference type="GO" id="GO:0035556">
    <property type="term" value="P:intracellular signal transduction"/>
    <property type="evidence" value="ECO:0007669"/>
    <property type="project" value="InterPro"/>
</dbReference>
<dbReference type="SUPFAM" id="SSF55785">
    <property type="entry name" value="PYP-like sensor domain (PAS domain)"/>
    <property type="match status" value="1"/>
</dbReference>
<dbReference type="EMBL" id="WJJP01000596">
    <property type="protein sequence ID" value="MBD3326540.1"/>
    <property type="molecule type" value="Genomic_DNA"/>
</dbReference>
<protein>
    <submittedName>
        <fullName evidence="4">PAS domain-containing protein</fullName>
    </submittedName>
</protein>
<reference evidence="4" key="1">
    <citation type="submission" date="2019-11" db="EMBL/GenBank/DDBJ databases">
        <title>Microbial mats filling the niche in hypersaline microbial mats.</title>
        <authorList>
            <person name="Wong H.L."/>
            <person name="Macleod F.I."/>
            <person name="White R.A. III"/>
            <person name="Burns B.P."/>
        </authorList>
    </citation>
    <scope>NUCLEOTIDE SEQUENCE</scope>
    <source>
        <strain evidence="4">Rbin_158</strain>
    </source>
</reference>
<dbReference type="PANTHER" id="PTHR43081:SF1">
    <property type="entry name" value="ADENYLATE CYCLASE, TERMINAL-DIFFERENTIATION SPECIFIC"/>
    <property type="match status" value="1"/>
</dbReference>
<comment type="caution">
    <text evidence="4">The sequence shown here is derived from an EMBL/GenBank/DDBJ whole genome shotgun (WGS) entry which is preliminary data.</text>
</comment>
<evidence type="ECO:0000259" key="3">
    <source>
        <dbReference type="PROSITE" id="PS50125"/>
    </source>
</evidence>
<sequence>MHTHDPNHSKLTDTEPQSPSFQNTAMLYENILDSMDNGVIALDFEGKIITFNAAASRILGIDTDQALGKYYPEVFFEFQGNDEFNDVLINVIYDRQTYMYREVTFMRDEQTAVPLGITSSLLKTEQGHEYGVVSVFSDLSEVKKRQFLQDTLTRYVTKQVVDLILDHPENIILDGEERQATVMFSDIRDFTSLAEHMNPKELVQMLRAYFTLMVGAVFKFQGTVDKFIGDCIMAIFGA</sequence>
<dbReference type="InterPro" id="IPR035965">
    <property type="entry name" value="PAS-like_dom_sf"/>
</dbReference>
<dbReference type="PROSITE" id="PS50125">
    <property type="entry name" value="GUANYLATE_CYCLASE_2"/>
    <property type="match status" value="1"/>
</dbReference>
<feature type="domain" description="PAS" evidence="2">
    <location>
        <begin position="24"/>
        <end position="78"/>
    </location>
</feature>
<feature type="compositionally biased region" description="Basic and acidic residues" evidence="1">
    <location>
        <begin position="1"/>
        <end position="13"/>
    </location>
</feature>
<dbReference type="InterPro" id="IPR000014">
    <property type="entry name" value="PAS"/>
</dbReference>
<dbReference type="Gene3D" id="3.30.450.20">
    <property type="entry name" value="PAS domain"/>
    <property type="match status" value="1"/>
</dbReference>
<name>A0A9D5JYU9_9BACT</name>
<dbReference type="PANTHER" id="PTHR43081">
    <property type="entry name" value="ADENYLATE CYCLASE, TERMINAL-DIFFERENTIATION SPECIFIC-RELATED"/>
    <property type="match status" value="1"/>
</dbReference>
<dbReference type="GO" id="GO:0004016">
    <property type="term" value="F:adenylate cyclase activity"/>
    <property type="evidence" value="ECO:0007669"/>
    <property type="project" value="UniProtKB-ARBA"/>
</dbReference>
<dbReference type="Gene3D" id="3.30.70.1230">
    <property type="entry name" value="Nucleotide cyclase"/>
    <property type="match status" value="1"/>
</dbReference>
<dbReference type="GO" id="GO:0006171">
    <property type="term" value="P:cAMP biosynthetic process"/>
    <property type="evidence" value="ECO:0007669"/>
    <property type="project" value="TreeGrafter"/>
</dbReference>
<evidence type="ECO:0000313" key="5">
    <source>
        <dbReference type="Proteomes" id="UP000649604"/>
    </source>
</evidence>
<dbReference type="NCBIfam" id="TIGR00229">
    <property type="entry name" value="sensory_box"/>
    <property type="match status" value="1"/>
</dbReference>
<feature type="non-terminal residue" evidence="4">
    <location>
        <position position="238"/>
    </location>
</feature>
<dbReference type="AlphaFoldDB" id="A0A9D5JYU9"/>
<dbReference type="Pfam" id="PF00211">
    <property type="entry name" value="Guanylate_cyc"/>
    <property type="match status" value="1"/>
</dbReference>
<dbReference type="CDD" id="cd07302">
    <property type="entry name" value="CHD"/>
    <property type="match status" value="1"/>
</dbReference>
<dbReference type="PROSITE" id="PS50112">
    <property type="entry name" value="PAS"/>
    <property type="match status" value="1"/>
</dbReference>
<dbReference type="SUPFAM" id="SSF55073">
    <property type="entry name" value="Nucleotide cyclase"/>
    <property type="match status" value="1"/>
</dbReference>
<dbReference type="InterPro" id="IPR001054">
    <property type="entry name" value="A/G_cyclase"/>
</dbReference>
<evidence type="ECO:0000259" key="2">
    <source>
        <dbReference type="PROSITE" id="PS50112"/>
    </source>
</evidence>
<proteinExistence type="predicted"/>
<evidence type="ECO:0000313" key="4">
    <source>
        <dbReference type="EMBL" id="MBD3326540.1"/>
    </source>
</evidence>
<accession>A0A9D5JYU9</accession>
<evidence type="ECO:0000256" key="1">
    <source>
        <dbReference type="SAM" id="MobiDB-lite"/>
    </source>
</evidence>
<dbReference type="InterPro" id="IPR050697">
    <property type="entry name" value="Adenylyl/Guanylyl_Cyclase_3/4"/>
</dbReference>
<dbReference type="InterPro" id="IPR029787">
    <property type="entry name" value="Nucleotide_cyclase"/>
</dbReference>
<dbReference type="Proteomes" id="UP000649604">
    <property type="component" value="Unassembled WGS sequence"/>
</dbReference>
<organism evidence="4 5">
    <name type="scientific">candidate division KSB3 bacterium</name>
    <dbReference type="NCBI Taxonomy" id="2044937"/>
    <lineage>
        <taxon>Bacteria</taxon>
        <taxon>candidate division KSB3</taxon>
    </lineage>
</organism>